<name>A0A5N4B1N7_PHOPY</name>
<sequence length="1031" mass="119219">MEVNINKYNPLRASSFIPTPAFISRKRAIINVKNEDFGCFGWALVAAIYTPTGHPCEPDSYPDYLEKFNFEGITFPVKLDAISKFEEMNPLSINVYGLEEDTQKQGKMTYKVVGPLHYTKQKKAVHVNLLYLSNLDGNSHYCYISNMSRLISMQVSKHKEAIYLCDGCLQYFTSQENLWRHSRFDCNYVCTFLPTKEPILTKWGQPSFDNRLKFNNYQNKIKHPFVVYEDFESLLKPIEGPQPNPLLQFTTKTFEHEPYSFAYYIKCSFDDKFSKFQIYRGANAPVQFINMLQNDILTIYNQHFKQSKPLQILTEEERRQINLATSCGICEKPFVEGDVKVIDHDHQTSFVRAGLCHSICNLQLQNPNFIPVFFHNLTGYDSHLFVKSLALENETIDVIAGNKEKYISFSKHIVVDQIVENGVPKNLIWRIRFVDSFRFLASSLNVLAKNLSDSECTEITQFFGSGREFELIRQKGVFPYSFVDSYDKLNLTTIPNKSDFFDMLHEQDITDEEYRRAQEVWNLFNCQTLGEYSDIYLKSDVLLLADIFENYRGNMQLMKITETPSPTTAGDKDSEMIDAIRKGKRMDGNGANSRANVAASTSKSRLTNNTIHNCTRCSKNHAINRCFAFGKICTVCKKPNHFAICCRYRNKAINEISQAEVENEIDYLSINSVSTNATKYCIIELPINKHVNSKVKFKIDTGASVNIISVVYLRNCEIDLSKIVRNSDSLVTYTGHKIPIVGKIYLDVKFENKLHRNLEFYVVEGKNDSILGLQSSIKLGIVKIHDQVEMKSINVITENVQHDYAQLIKKYDIFNGIGKLNKPYHIEIKENVTPKVNPIRNVPFALQQDFCKYLDDLQKLKIIEKVKATSTNNDKNLKIIKNYINNGWPKSLNKVPSQSQIVSKHNYDKKVKYRNELPNNALIWYQKTPNDIWRKGKIVDKVRDRTYKILTENGKYLIRNKYYIKESKCKEFQVSNYNSSFVATHVFNKSKCLDNEEPENINTNSCSDQNCNTDTNVEQCRFRKTFEKITF</sequence>
<dbReference type="InterPro" id="IPR012337">
    <property type="entry name" value="RNaseH-like_sf"/>
</dbReference>
<protein>
    <recommendedName>
        <fullName evidence="3">DNA-directed DNA polymerase</fullName>
    </recommendedName>
</protein>
<evidence type="ECO:0000313" key="2">
    <source>
        <dbReference type="Proteomes" id="UP000327044"/>
    </source>
</evidence>
<dbReference type="PANTHER" id="PTHR31511">
    <property type="entry name" value="PROTEIN CBG23764"/>
    <property type="match status" value="1"/>
</dbReference>
<dbReference type="InterPro" id="IPR004211">
    <property type="entry name" value="Endonuclease_7"/>
</dbReference>
<dbReference type="CDD" id="cd05481">
    <property type="entry name" value="retropepsin_like_LTR_1"/>
    <property type="match status" value="1"/>
</dbReference>
<dbReference type="InParanoid" id="A0A5N4B1N7"/>
<reference evidence="1 2" key="1">
    <citation type="journal article" date="2018" name="Elife">
        <title>Firefly genomes illuminate parallel origins of bioluminescence in beetles.</title>
        <authorList>
            <person name="Fallon T.R."/>
            <person name="Lower S.E."/>
            <person name="Chang C.H."/>
            <person name="Bessho-Uehara M."/>
            <person name="Martin G.J."/>
            <person name="Bewick A.J."/>
            <person name="Behringer M."/>
            <person name="Debat H.J."/>
            <person name="Wong I."/>
            <person name="Day J.C."/>
            <person name="Suvorov A."/>
            <person name="Silva C.J."/>
            <person name="Stanger-Hall K.F."/>
            <person name="Hall D.W."/>
            <person name="Schmitz R.J."/>
            <person name="Nelson D.R."/>
            <person name="Lewis S.M."/>
            <person name="Shigenobu S."/>
            <person name="Bybee S.M."/>
            <person name="Larracuente A.M."/>
            <person name="Oba Y."/>
            <person name="Weng J.K."/>
        </authorList>
    </citation>
    <scope>NUCLEOTIDE SEQUENCE [LARGE SCALE GENOMIC DNA]</scope>
    <source>
        <strain evidence="1">1611_PpyrPB1</strain>
        <tissue evidence="1">Whole body</tissue>
    </source>
</reference>
<gene>
    <name evidence="1" type="ORF">PPYR_00475</name>
</gene>
<dbReference type="Gene3D" id="2.40.70.10">
    <property type="entry name" value="Acid Proteases"/>
    <property type="match status" value="1"/>
</dbReference>
<organism evidence="1 2">
    <name type="scientific">Photinus pyralis</name>
    <name type="common">Common eastern firefly</name>
    <name type="synonym">Lampyris pyralis</name>
    <dbReference type="NCBI Taxonomy" id="7054"/>
    <lineage>
        <taxon>Eukaryota</taxon>
        <taxon>Metazoa</taxon>
        <taxon>Ecdysozoa</taxon>
        <taxon>Arthropoda</taxon>
        <taxon>Hexapoda</taxon>
        <taxon>Insecta</taxon>
        <taxon>Pterygota</taxon>
        <taxon>Neoptera</taxon>
        <taxon>Endopterygota</taxon>
        <taxon>Coleoptera</taxon>
        <taxon>Polyphaga</taxon>
        <taxon>Elateriformia</taxon>
        <taxon>Elateroidea</taxon>
        <taxon>Lampyridae</taxon>
        <taxon>Lampyrinae</taxon>
        <taxon>Photinus</taxon>
    </lineage>
</organism>
<dbReference type="InterPro" id="IPR038563">
    <property type="entry name" value="Endonuclease_7_sf"/>
</dbReference>
<dbReference type="EMBL" id="VVIM01000001">
    <property type="protein sequence ID" value="KAB0803505.1"/>
    <property type="molecule type" value="Genomic_DNA"/>
</dbReference>
<accession>A0A5N4B1N7</accession>
<comment type="caution">
    <text evidence="1">The sequence shown here is derived from an EMBL/GenBank/DDBJ whole genome shotgun (WGS) entry which is preliminary data.</text>
</comment>
<dbReference type="PANTHER" id="PTHR31511:SF12">
    <property type="entry name" value="RHO TERMINATION FACTOR N-TERMINAL DOMAIN-CONTAINING PROTEIN"/>
    <property type="match status" value="1"/>
</dbReference>
<dbReference type="Proteomes" id="UP000327044">
    <property type="component" value="Unassembled WGS sequence"/>
</dbReference>
<dbReference type="InterPro" id="IPR044925">
    <property type="entry name" value="His-Me_finger_sf"/>
</dbReference>
<proteinExistence type="predicted"/>
<dbReference type="SUPFAM" id="SSF50630">
    <property type="entry name" value="Acid proteases"/>
    <property type="match status" value="1"/>
</dbReference>
<keyword evidence="2" id="KW-1185">Reference proteome</keyword>
<evidence type="ECO:0008006" key="3">
    <source>
        <dbReference type="Google" id="ProtNLM"/>
    </source>
</evidence>
<dbReference type="Gene3D" id="3.40.1800.10">
    <property type="entry name" value="His-Me finger endonucleases"/>
    <property type="match status" value="1"/>
</dbReference>
<dbReference type="SUPFAM" id="SSF54060">
    <property type="entry name" value="His-Me finger endonucleases"/>
    <property type="match status" value="1"/>
</dbReference>
<evidence type="ECO:0000313" key="1">
    <source>
        <dbReference type="EMBL" id="KAB0803505.1"/>
    </source>
</evidence>
<dbReference type="SUPFAM" id="SSF53098">
    <property type="entry name" value="Ribonuclease H-like"/>
    <property type="match status" value="1"/>
</dbReference>
<dbReference type="InterPro" id="IPR021109">
    <property type="entry name" value="Peptidase_aspartic_dom_sf"/>
</dbReference>
<dbReference type="Pfam" id="PF02945">
    <property type="entry name" value="Endonuclease_7"/>
    <property type="match status" value="1"/>
</dbReference>
<dbReference type="AlphaFoldDB" id="A0A5N4B1N7"/>